<protein>
    <recommendedName>
        <fullName evidence="3">F-actin-capping protein subunit alpha</fullName>
    </recommendedName>
</protein>
<keyword evidence="1 3" id="KW-0117">Actin capping</keyword>
<dbReference type="InParanoid" id="G0QST0"/>
<evidence type="ECO:0000256" key="1">
    <source>
        <dbReference type="ARBA" id="ARBA00022467"/>
    </source>
</evidence>
<dbReference type="Pfam" id="PF01267">
    <property type="entry name" value="F-actin_cap_A"/>
    <property type="match status" value="2"/>
</dbReference>
<dbReference type="InterPro" id="IPR002189">
    <property type="entry name" value="CapZ_alpha"/>
</dbReference>
<name>G0QST0_ICHMU</name>
<sequence>MSDQQESQQQQNLYELDQNQQKIIKYIIKNSPYGETSDLLQDLKKLVPELKHNQQLIDGLLKEHNEEHLAICYDQNNQRSIVLCPISSKEDYYIDQRHSQKVWVDHYTLKILRTEDIEIPRNQVLSTFSSGEWISEWKLDREQLQGKIRINSHFFEDGNVALKNVKNVIESAPIKGQNIDEESKDIVNKIIDNESKIQDSLEVIYENMSDKFFKGMRRILPVTNQKMNWDQTVHKLISNLKNQ</sequence>
<keyword evidence="5" id="KW-1185">Reference proteome</keyword>
<dbReference type="Gene3D" id="3.90.1150.210">
    <property type="entry name" value="F-actin capping protein, beta subunit"/>
    <property type="match status" value="1"/>
</dbReference>
<organism evidence="4 5">
    <name type="scientific">Ichthyophthirius multifiliis</name>
    <name type="common">White spot disease agent</name>
    <name type="synonym">Ich</name>
    <dbReference type="NCBI Taxonomy" id="5932"/>
    <lineage>
        <taxon>Eukaryota</taxon>
        <taxon>Sar</taxon>
        <taxon>Alveolata</taxon>
        <taxon>Ciliophora</taxon>
        <taxon>Intramacronucleata</taxon>
        <taxon>Oligohymenophorea</taxon>
        <taxon>Hymenostomatida</taxon>
        <taxon>Ophryoglenina</taxon>
        <taxon>Ichthyophthirius</taxon>
    </lineage>
</organism>
<dbReference type="GO" id="GO:0051016">
    <property type="term" value="P:barbed-end actin filament capping"/>
    <property type="evidence" value="ECO:0007669"/>
    <property type="project" value="UniProtKB-UniRule"/>
</dbReference>
<dbReference type="AlphaFoldDB" id="G0QST0"/>
<comment type="subunit">
    <text evidence="3">Heterodimer of an alpha and a beta subunit.</text>
</comment>
<dbReference type="PANTHER" id="PTHR10653">
    <property type="entry name" value="F-ACTIN-CAPPING PROTEIN SUBUNIT ALPHA"/>
    <property type="match status" value="1"/>
</dbReference>
<comment type="function">
    <text evidence="3">F-actin-capping proteins bind in a Ca(2+)-independent manner to the fast growing ends of actin filaments (barbed end) thereby blocking the exchange of subunits at these ends. Unlike other capping proteins (such as gelsolin and severin), these proteins do not sever actin filaments.</text>
</comment>
<dbReference type="SUPFAM" id="SSF90096">
    <property type="entry name" value="Subunits of heterodimeric actin filament capping protein Capz"/>
    <property type="match status" value="1"/>
</dbReference>
<dbReference type="InterPro" id="IPR042276">
    <property type="entry name" value="CapZ_alpha/beta_2"/>
</dbReference>
<gene>
    <name evidence="4" type="ORF">IMG5_103260</name>
</gene>
<evidence type="ECO:0000313" key="5">
    <source>
        <dbReference type="Proteomes" id="UP000008983"/>
    </source>
</evidence>
<evidence type="ECO:0000256" key="2">
    <source>
        <dbReference type="ARBA" id="ARBA00023203"/>
    </source>
</evidence>
<dbReference type="EMBL" id="GL983823">
    <property type="protein sequence ID" value="EGR31725.1"/>
    <property type="molecule type" value="Genomic_DNA"/>
</dbReference>
<dbReference type="GeneID" id="14907871"/>
<dbReference type="PANTHER" id="PTHR10653:SF0">
    <property type="entry name" value="F-ACTIN-CAPPING PROTEIN SUBUNIT ALPHA"/>
    <property type="match status" value="1"/>
</dbReference>
<dbReference type="OMA" id="QPYEGEM"/>
<dbReference type="GO" id="GO:0030036">
    <property type="term" value="P:actin cytoskeleton organization"/>
    <property type="evidence" value="ECO:0007669"/>
    <property type="project" value="TreeGrafter"/>
</dbReference>
<dbReference type="GO" id="GO:0051015">
    <property type="term" value="F:actin filament binding"/>
    <property type="evidence" value="ECO:0007669"/>
    <property type="project" value="TreeGrafter"/>
</dbReference>
<dbReference type="eggNOG" id="KOG0836">
    <property type="taxonomic scope" value="Eukaryota"/>
</dbReference>
<comment type="similarity">
    <text evidence="3">Belongs to the F-actin-capping protein alpha subunit family.</text>
</comment>
<evidence type="ECO:0000256" key="3">
    <source>
        <dbReference type="RuleBase" id="RU365077"/>
    </source>
</evidence>
<evidence type="ECO:0000313" key="4">
    <source>
        <dbReference type="EMBL" id="EGR31725.1"/>
    </source>
</evidence>
<dbReference type="InterPro" id="IPR037282">
    <property type="entry name" value="CapZ_alpha/beta"/>
</dbReference>
<dbReference type="Proteomes" id="UP000008983">
    <property type="component" value="Unassembled WGS sequence"/>
</dbReference>
<dbReference type="OrthoDB" id="340550at2759"/>
<dbReference type="RefSeq" id="XP_004035211.1">
    <property type="nucleotide sequence ID" value="XM_004035163.1"/>
</dbReference>
<dbReference type="GO" id="GO:0030863">
    <property type="term" value="C:cortical cytoskeleton"/>
    <property type="evidence" value="ECO:0007669"/>
    <property type="project" value="TreeGrafter"/>
</dbReference>
<accession>G0QST0</accession>
<dbReference type="GO" id="GO:0008290">
    <property type="term" value="C:F-actin capping protein complex"/>
    <property type="evidence" value="ECO:0007669"/>
    <property type="project" value="UniProtKB-UniRule"/>
</dbReference>
<dbReference type="FunCoup" id="G0QST0">
    <property type="interactions" value="106"/>
</dbReference>
<reference evidence="4 5" key="1">
    <citation type="submission" date="2011-07" db="EMBL/GenBank/DDBJ databases">
        <authorList>
            <person name="Coyne R."/>
            <person name="Brami D."/>
            <person name="Johnson J."/>
            <person name="Hostetler J."/>
            <person name="Hannick L."/>
            <person name="Clark T."/>
            <person name="Cassidy-Hanley D."/>
            <person name="Inman J."/>
        </authorList>
    </citation>
    <scope>NUCLEOTIDE SEQUENCE [LARGE SCALE GENOMIC DNA]</scope>
    <source>
        <strain evidence="4 5">G5</strain>
    </source>
</reference>
<keyword evidence="2 3" id="KW-0009">Actin-binding</keyword>
<proteinExistence type="inferred from homology"/>
<dbReference type="STRING" id="857967.G0QST0"/>